<evidence type="ECO:0000256" key="1">
    <source>
        <dbReference type="ARBA" id="ARBA00038362"/>
    </source>
</evidence>
<proteinExistence type="inferred from homology"/>
<dbReference type="Proteomes" id="UP001457282">
    <property type="component" value="Unassembled WGS sequence"/>
</dbReference>
<dbReference type="InterPro" id="IPR050275">
    <property type="entry name" value="PGM_Phosphatase"/>
</dbReference>
<keyword evidence="3" id="KW-1185">Reference proteome</keyword>
<dbReference type="Gene3D" id="3.40.50.1240">
    <property type="entry name" value="Phosphoglycerate mutase-like"/>
    <property type="match status" value="1"/>
</dbReference>
<evidence type="ECO:0000313" key="2">
    <source>
        <dbReference type="EMBL" id="KAK9930109.1"/>
    </source>
</evidence>
<organism evidence="2 3">
    <name type="scientific">Rubus argutus</name>
    <name type="common">Southern blackberry</name>
    <dbReference type="NCBI Taxonomy" id="59490"/>
    <lineage>
        <taxon>Eukaryota</taxon>
        <taxon>Viridiplantae</taxon>
        <taxon>Streptophyta</taxon>
        <taxon>Embryophyta</taxon>
        <taxon>Tracheophyta</taxon>
        <taxon>Spermatophyta</taxon>
        <taxon>Magnoliopsida</taxon>
        <taxon>eudicotyledons</taxon>
        <taxon>Gunneridae</taxon>
        <taxon>Pentapetalae</taxon>
        <taxon>rosids</taxon>
        <taxon>fabids</taxon>
        <taxon>Rosales</taxon>
        <taxon>Rosaceae</taxon>
        <taxon>Rosoideae</taxon>
        <taxon>Rosoideae incertae sedis</taxon>
        <taxon>Rubus</taxon>
    </lineage>
</organism>
<dbReference type="CDD" id="cd07067">
    <property type="entry name" value="HP_PGM_like"/>
    <property type="match status" value="1"/>
</dbReference>
<dbReference type="AlphaFoldDB" id="A0AAW1X126"/>
<dbReference type="Pfam" id="PF00300">
    <property type="entry name" value="His_Phos_1"/>
    <property type="match status" value="1"/>
</dbReference>
<name>A0AAW1X126_RUBAR</name>
<sequence length="119" mass="13548">MSYDLFDAHLTPLGWQQVDNLRKHVQECGLAKKVDLVITSPLLRTMQTAVGVLLSYAGNIWVFIHVIREEALASIGLFFPAIDFSLIENDDDILWTPDIREKNEEVGARGLKFFELVIF</sequence>
<dbReference type="EMBL" id="JBEDUW010000005">
    <property type="protein sequence ID" value="KAK9930109.1"/>
    <property type="molecule type" value="Genomic_DNA"/>
</dbReference>
<dbReference type="InterPro" id="IPR029033">
    <property type="entry name" value="His_PPase_superfam"/>
</dbReference>
<evidence type="ECO:0000313" key="3">
    <source>
        <dbReference type="Proteomes" id="UP001457282"/>
    </source>
</evidence>
<comment type="similarity">
    <text evidence="1">Belongs to the phosphoglycerate mutase family.</text>
</comment>
<dbReference type="GO" id="GO:0016791">
    <property type="term" value="F:phosphatase activity"/>
    <property type="evidence" value="ECO:0007669"/>
    <property type="project" value="TreeGrafter"/>
</dbReference>
<dbReference type="SUPFAM" id="SSF53254">
    <property type="entry name" value="Phosphoglycerate mutase-like"/>
    <property type="match status" value="1"/>
</dbReference>
<dbReference type="PANTHER" id="PTHR48100:SF1">
    <property type="entry name" value="HISTIDINE PHOSPHATASE FAMILY PROTEIN-RELATED"/>
    <property type="match status" value="1"/>
</dbReference>
<gene>
    <name evidence="2" type="ORF">M0R45_027165</name>
</gene>
<dbReference type="InterPro" id="IPR013078">
    <property type="entry name" value="His_Pase_superF_clade-1"/>
</dbReference>
<protein>
    <submittedName>
        <fullName evidence="2">Uncharacterized protein</fullName>
    </submittedName>
</protein>
<reference evidence="2 3" key="1">
    <citation type="journal article" date="2023" name="G3 (Bethesda)">
        <title>A chromosome-length genome assembly and annotation of blackberry (Rubus argutus, cv. 'Hillquist').</title>
        <authorList>
            <person name="Bruna T."/>
            <person name="Aryal R."/>
            <person name="Dudchenko O."/>
            <person name="Sargent D.J."/>
            <person name="Mead D."/>
            <person name="Buti M."/>
            <person name="Cavallini A."/>
            <person name="Hytonen T."/>
            <person name="Andres J."/>
            <person name="Pham M."/>
            <person name="Weisz D."/>
            <person name="Mascagni F."/>
            <person name="Usai G."/>
            <person name="Natali L."/>
            <person name="Bassil N."/>
            <person name="Fernandez G.E."/>
            <person name="Lomsadze A."/>
            <person name="Armour M."/>
            <person name="Olukolu B."/>
            <person name="Poorten T."/>
            <person name="Britton C."/>
            <person name="Davik J."/>
            <person name="Ashrafi H."/>
            <person name="Aiden E.L."/>
            <person name="Borodovsky M."/>
            <person name="Worthington M."/>
        </authorList>
    </citation>
    <scope>NUCLEOTIDE SEQUENCE [LARGE SCALE GENOMIC DNA]</scope>
    <source>
        <strain evidence="2">PI 553951</strain>
    </source>
</reference>
<dbReference type="GO" id="GO:0005737">
    <property type="term" value="C:cytoplasm"/>
    <property type="evidence" value="ECO:0007669"/>
    <property type="project" value="TreeGrafter"/>
</dbReference>
<accession>A0AAW1X126</accession>
<dbReference type="PANTHER" id="PTHR48100">
    <property type="entry name" value="BROAD-SPECIFICITY PHOSPHATASE YOR283W-RELATED"/>
    <property type="match status" value="1"/>
</dbReference>
<comment type="caution">
    <text evidence="2">The sequence shown here is derived from an EMBL/GenBank/DDBJ whole genome shotgun (WGS) entry which is preliminary data.</text>
</comment>